<feature type="compositionally biased region" description="Basic and acidic residues" evidence="1">
    <location>
        <begin position="1"/>
        <end position="19"/>
    </location>
</feature>
<reference evidence="3" key="1">
    <citation type="submission" date="2025-05" db="UniProtKB">
        <authorList>
            <consortium name="EnsemblMetazoa"/>
        </authorList>
    </citation>
    <scope>IDENTIFICATION</scope>
</reference>
<evidence type="ECO:0000313" key="3">
    <source>
        <dbReference type="EnsemblMetazoa" id="XP_050511228.1"/>
    </source>
</evidence>
<dbReference type="EnsemblMetazoa" id="XM_050655271.1">
    <property type="protein sequence ID" value="XP_050511228.1"/>
    <property type="gene ID" value="LOC126887652"/>
</dbReference>
<dbReference type="GeneID" id="126887652"/>
<evidence type="ECO:0000259" key="2">
    <source>
        <dbReference type="Pfam" id="PF13843"/>
    </source>
</evidence>
<dbReference type="RefSeq" id="XP_050511229.1">
    <property type="nucleotide sequence ID" value="XM_050655272.1"/>
</dbReference>
<dbReference type="Proteomes" id="UP001652700">
    <property type="component" value="Unplaced"/>
</dbReference>
<keyword evidence="4" id="KW-1185">Reference proteome</keyword>
<dbReference type="EnsemblMetazoa" id="XM_050655272.1">
    <property type="protein sequence ID" value="XP_050511229.1"/>
    <property type="gene ID" value="LOC126887652"/>
</dbReference>
<accession>A0ABM5KM44</accession>
<dbReference type="Pfam" id="PF13843">
    <property type="entry name" value="DDE_Tnp_1_7"/>
    <property type="match status" value="1"/>
</dbReference>
<evidence type="ECO:0000256" key="1">
    <source>
        <dbReference type="SAM" id="MobiDB-lite"/>
    </source>
</evidence>
<sequence>MLFTDSKRIQEYVDDRFDGDNSEVDISDDDDLDADPTWLPQQETTDIGEIDEEEEEDEETISDGTSTTSDMMASNITTGEDNTPVAQAVSSSERYFWKKNSDFEPCLPAPDNTPLEINAVNLQPHAYVSKYIPESIFKVILEQTNRTYVEKTGKVLLNDVEDVKKFFSASLMMSIMGYPRIRMYWARKTKAECISNLMRRDKYFCIRKNLKIVYDGDVTDEEKNAYKFWKVEPLIRSVKTGCLLNPKPQVVAIDEQMIPFWGHCPARQVIKTKPNPCGLKNFVVAAPDGLPLDFFFYQGKGDPIVHDERFKLLDVGGKAVMKLLTTFPPGVSIYMDRYFNSEHLLDLLHSEREATGTGTLKQVRIPKNSKLRSDTDLKKEGRGAIDESVRSDGQVSVVKWFDNRAVILMSNREGSQPVDKCRRWCKIQKRFIEVNRPLAVKVYNANMGGIDFLDRMISYYRISARTRKWTVRVIMHLFDFAISASWIEYRRDQRLLGTHKKDIMDLFCFKEEYAYFLAHGHQESSEDSDPDYECSLPPHRKQPRVSHPPDLLRKKHTLHLPEIPTPAKKNRCRMPGCSANSSRIRCSTCQVFLCIQENRNCFKLYHEL</sequence>
<dbReference type="RefSeq" id="XP_050511228.1">
    <property type="nucleotide sequence ID" value="XM_050655271.1"/>
</dbReference>
<proteinExistence type="predicted"/>
<dbReference type="InterPro" id="IPR029526">
    <property type="entry name" value="PGBD"/>
</dbReference>
<feature type="region of interest" description="Disordered" evidence="1">
    <location>
        <begin position="1"/>
        <end position="85"/>
    </location>
</feature>
<feature type="compositionally biased region" description="Polar residues" evidence="1">
    <location>
        <begin position="71"/>
        <end position="85"/>
    </location>
</feature>
<dbReference type="PANTHER" id="PTHR47272">
    <property type="entry name" value="DDE_TNP_1_7 DOMAIN-CONTAINING PROTEIN"/>
    <property type="match status" value="1"/>
</dbReference>
<feature type="domain" description="PiggyBac transposable element-derived protein" evidence="2">
    <location>
        <begin position="128"/>
        <end position="483"/>
    </location>
</feature>
<dbReference type="PANTHER" id="PTHR47272:SF2">
    <property type="entry name" value="PIGGYBAC TRANSPOSABLE ELEMENT-DERIVED PROTEIN 3-LIKE"/>
    <property type="match status" value="1"/>
</dbReference>
<organism evidence="3 4">
    <name type="scientific">Diabrotica virgifera virgifera</name>
    <name type="common">western corn rootworm</name>
    <dbReference type="NCBI Taxonomy" id="50390"/>
    <lineage>
        <taxon>Eukaryota</taxon>
        <taxon>Metazoa</taxon>
        <taxon>Ecdysozoa</taxon>
        <taxon>Arthropoda</taxon>
        <taxon>Hexapoda</taxon>
        <taxon>Insecta</taxon>
        <taxon>Pterygota</taxon>
        <taxon>Neoptera</taxon>
        <taxon>Endopterygota</taxon>
        <taxon>Coleoptera</taxon>
        <taxon>Polyphaga</taxon>
        <taxon>Cucujiformia</taxon>
        <taxon>Chrysomeloidea</taxon>
        <taxon>Chrysomelidae</taxon>
        <taxon>Galerucinae</taxon>
        <taxon>Diabroticina</taxon>
        <taxon>Diabroticites</taxon>
        <taxon>Diabrotica</taxon>
    </lineage>
</organism>
<feature type="compositionally biased region" description="Acidic residues" evidence="1">
    <location>
        <begin position="46"/>
        <end position="61"/>
    </location>
</feature>
<protein>
    <recommendedName>
        <fullName evidence="2">PiggyBac transposable element-derived protein domain-containing protein</fullName>
    </recommendedName>
</protein>
<feature type="region of interest" description="Disordered" evidence="1">
    <location>
        <begin position="522"/>
        <end position="548"/>
    </location>
</feature>
<feature type="compositionally biased region" description="Acidic residues" evidence="1">
    <location>
        <begin position="20"/>
        <end position="34"/>
    </location>
</feature>
<evidence type="ECO:0000313" key="4">
    <source>
        <dbReference type="Proteomes" id="UP001652700"/>
    </source>
</evidence>
<name>A0ABM5KM44_DIAVI</name>